<dbReference type="Proteomes" id="UP001162001">
    <property type="component" value="Segment"/>
</dbReference>
<accession>A0A7D3R0I2</accession>
<keyword evidence="1" id="KW-1133">Transmembrane helix</keyword>
<keyword evidence="3" id="KW-1185">Reference proteome</keyword>
<sequence length="189" mass="20119">MNRDNIIIIILVINLILMGAILFYTYKNNAIREHLTADEAIKNVAGIYNTENMTVSNLSVTKSFNMIPKGVIVAWDSAVAPTGWALCDGTNGTPDLRGKFILGAGQGAGLTNRVLKAVGGVETVTLTTDQIPSHTHGGVVARSDNCWKSGDCSGSKYLATNTTSTSAAGGGKPHENMPPFYVLTYIMKL</sequence>
<evidence type="ECO:0000313" key="2">
    <source>
        <dbReference type="EMBL" id="QKF93722.1"/>
    </source>
</evidence>
<name>A0A7D3R0I2_9VIRU</name>
<dbReference type="CDD" id="cd22641">
    <property type="entry name" value="C24-like"/>
    <property type="match status" value="1"/>
</dbReference>
<protein>
    <submittedName>
        <fullName evidence="2">Phage tail collar domain-containing protein</fullName>
    </submittedName>
</protein>
<dbReference type="SUPFAM" id="SSF88874">
    <property type="entry name" value="Receptor-binding domain of short tail fibre protein gp12"/>
    <property type="match status" value="1"/>
</dbReference>
<dbReference type="EMBL" id="MT418680">
    <property type="protein sequence ID" value="QKF93722.1"/>
    <property type="molecule type" value="Genomic_DNA"/>
</dbReference>
<reference evidence="2 3" key="1">
    <citation type="submission" date="2020-04" db="EMBL/GenBank/DDBJ databases">
        <title>Advantages and limits of metagenomic assembly and binning of a giant virus.</title>
        <authorList>
            <person name="Schulz F."/>
            <person name="Andreani J."/>
            <person name="Francis R."/>
            <person name="Boudjemaa H."/>
            <person name="Bou Khalil J.Y."/>
            <person name="Lee J."/>
            <person name="La Scola B."/>
            <person name="Woyke T."/>
        </authorList>
    </citation>
    <scope>NUCLEOTIDE SEQUENCE [LARGE SCALE GENOMIC DNA]</scope>
    <source>
        <strain evidence="2 3">FV1/VV64</strain>
    </source>
</reference>
<keyword evidence="1" id="KW-0812">Transmembrane</keyword>
<evidence type="ECO:0000256" key="1">
    <source>
        <dbReference type="SAM" id="Phobius"/>
    </source>
</evidence>
<gene>
    <name evidence="2" type="ORF">Fadolivirus_1_264</name>
</gene>
<evidence type="ECO:0000313" key="3">
    <source>
        <dbReference type="Proteomes" id="UP001162001"/>
    </source>
</evidence>
<proteinExistence type="predicted"/>
<keyword evidence="1" id="KW-0472">Membrane</keyword>
<feature type="transmembrane region" description="Helical" evidence="1">
    <location>
        <begin position="6"/>
        <end position="26"/>
    </location>
</feature>
<organism evidence="2 3">
    <name type="scientific">Fadolivirus FV1/VV64</name>
    <dbReference type="NCBI Taxonomy" id="3070911"/>
    <lineage>
        <taxon>Viruses</taxon>
        <taxon>Varidnaviria</taxon>
        <taxon>Bamfordvirae</taxon>
        <taxon>Nucleocytoviricota</taxon>
        <taxon>Megaviricetes</taxon>
        <taxon>Imitervirales</taxon>
        <taxon>Mimiviridae</taxon>
        <taxon>Klosneuvirinae</taxon>
        <taxon>Fadolivirus</taxon>
        <taxon>Fadolivirus algeromassiliense</taxon>
    </lineage>
</organism>